<protein>
    <submittedName>
        <fullName evidence="4">Spore germination protein</fullName>
    </submittedName>
</protein>
<keyword evidence="3" id="KW-0812">Transmembrane</keyword>
<dbReference type="Pfam" id="PF03323">
    <property type="entry name" value="GerA"/>
    <property type="match status" value="1"/>
</dbReference>
<proteinExistence type="inferred from homology"/>
<dbReference type="InterPro" id="IPR004995">
    <property type="entry name" value="Spore_Ger"/>
</dbReference>
<dbReference type="InterPro" id="IPR050768">
    <property type="entry name" value="UPF0353/GerABKA_families"/>
</dbReference>
<dbReference type="PANTHER" id="PTHR22550">
    <property type="entry name" value="SPORE GERMINATION PROTEIN"/>
    <property type="match status" value="1"/>
</dbReference>
<reference evidence="4 5" key="1">
    <citation type="submission" date="2019-11" db="EMBL/GenBank/DDBJ databases">
        <title>Draft genome sequences of five Paenibacillus species of dairy origin.</title>
        <authorList>
            <person name="Olajide A.M."/>
            <person name="Chen S."/>
            <person name="Lapointe G."/>
        </authorList>
    </citation>
    <scope>NUCLEOTIDE SEQUENCE [LARGE SCALE GENOMIC DNA]</scope>
    <source>
        <strain evidence="4 5">12CR55</strain>
    </source>
</reference>
<evidence type="ECO:0000256" key="3">
    <source>
        <dbReference type="SAM" id="Phobius"/>
    </source>
</evidence>
<dbReference type="RefSeq" id="WP_155611343.1">
    <property type="nucleotide sequence ID" value="NZ_WNZW01000004.1"/>
</dbReference>
<keyword evidence="2 3" id="KW-0472">Membrane</keyword>
<dbReference type="PANTHER" id="PTHR22550:SF5">
    <property type="entry name" value="LEUCINE ZIPPER PROTEIN 4"/>
    <property type="match status" value="1"/>
</dbReference>
<sequence length="443" mass="49958">MPTKRTEQSMEAWLAEQLTGLMDFEERSLGNSGDIKMIYLRSLTDSDTVKRFIVVPSYEMDIQEYEKYIFSFPGCEKAKDKQQVMEFVMKGYIFIRIKDSSYLFDAMKIEFSGISSSITEAIVQGPNDALTENIEINVNLIRRRYQSKELRIEPLTIGDVSQTTVVVMYDDSRVDRDVLQEMRKRLSEVSVDILQSAGELEKYISERKYRIFPTTIVTERPDRVVFNLSAGKVAVLMNTVGYAIIAPAMFNDFFTAMDDKIQLPLVGWFMKLIRYIGLFITVTLPAFYVAFTSYNPEILKIQITLLIAGSRAAVPYPSFVEVVLMLLMMEFLIEASLRLPKAIGPTATTVGGLILGQAATQAGLVSNIMIIIVSAVAISNFVIPLNMMAFTVRVLKYYLIFFAATFGLIGIVVSTVGIVMYLSGMRSFGKPYMEIFSTKRQSS</sequence>
<comment type="similarity">
    <text evidence="1">Belongs to the GerABKA family.</text>
</comment>
<organism evidence="4 5">
    <name type="scientific">Paenibacillus woosongensis</name>
    <dbReference type="NCBI Taxonomy" id="307580"/>
    <lineage>
        <taxon>Bacteria</taxon>
        <taxon>Bacillati</taxon>
        <taxon>Bacillota</taxon>
        <taxon>Bacilli</taxon>
        <taxon>Bacillales</taxon>
        <taxon>Paenibacillaceae</taxon>
        <taxon>Paenibacillus</taxon>
    </lineage>
</organism>
<keyword evidence="3" id="KW-1133">Transmembrane helix</keyword>
<dbReference type="GO" id="GO:0016020">
    <property type="term" value="C:membrane"/>
    <property type="evidence" value="ECO:0007669"/>
    <property type="project" value="InterPro"/>
</dbReference>
<gene>
    <name evidence="4" type="ORF">GNP95_13115</name>
</gene>
<dbReference type="AlphaFoldDB" id="A0A7X3CNK9"/>
<evidence type="ECO:0000313" key="4">
    <source>
        <dbReference type="EMBL" id="MUG45929.1"/>
    </source>
</evidence>
<feature type="transmembrane region" description="Helical" evidence="3">
    <location>
        <begin position="364"/>
        <end position="385"/>
    </location>
</feature>
<accession>A0A7X3CNK9</accession>
<evidence type="ECO:0000256" key="1">
    <source>
        <dbReference type="ARBA" id="ARBA00005278"/>
    </source>
</evidence>
<dbReference type="OrthoDB" id="1726708at2"/>
<dbReference type="GO" id="GO:0009847">
    <property type="term" value="P:spore germination"/>
    <property type="evidence" value="ECO:0007669"/>
    <property type="project" value="InterPro"/>
</dbReference>
<feature type="transmembrane region" description="Helical" evidence="3">
    <location>
        <begin position="314"/>
        <end position="333"/>
    </location>
</feature>
<dbReference type="Proteomes" id="UP000447876">
    <property type="component" value="Unassembled WGS sequence"/>
</dbReference>
<feature type="transmembrane region" description="Helical" evidence="3">
    <location>
        <begin position="272"/>
        <end position="294"/>
    </location>
</feature>
<dbReference type="EMBL" id="WNZW01000004">
    <property type="protein sequence ID" value="MUG45929.1"/>
    <property type="molecule type" value="Genomic_DNA"/>
</dbReference>
<evidence type="ECO:0000256" key="2">
    <source>
        <dbReference type="ARBA" id="ARBA00023136"/>
    </source>
</evidence>
<evidence type="ECO:0000313" key="5">
    <source>
        <dbReference type="Proteomes" id="UP000447876"/>
    </source>
</evidence>
<feature type="transmembrane region" description="Helical" evidence="3">
    <location>
        <begin position="397"/>
        <end position="422"/>
    </location>
</feature>
<dbReference type="PIRSF" id="PIRSF005690">
    <property type="entry name" value="GerBA"/>
    <property type="match status" value="1"/>
</dbReference>
<comment type="caution">
    <text evidence="4">The sequence shown here is derived from an EMBL/GenBank/DDBJ whole genome shotgun (WGS) entry which is preliminary data.</text>
</comment>
<name>A0A7X3CNK9_9BACL</name>